<dbReference type="InterPro" id="IPR000467">
    <property type="entry name" value="G_patch_dom"/>
</dbReference>
<dbReference type="CDD" id="cd00590">
    <property type="entry name" value="RRM_SF"/>
    <property type="match status" value="1"/>
</dbReference>
<feature type="region of interest" description="Disordered" evidence="10">
    <location>
        <begin position="747"/>
        <end position="811"/>
    </location>
</feature>
<evidence type="ECO:0000259" key="12">
    <source>
        <dbReference type="PROSITE" id="PS50174"/>
    </source>
</evidence>
<evidence type="ECO:0000256" key="7">
    <source>
        <dbReference type="ARBA" id="ARBA00023242"/>
    </source>
</evidence>
<protein>
    <recommendedName>
        <fullName evidence="16">G-patch domain-containing protein</fullName>
    </recommendedName>
</protein>
<dbReference type="PANTHER" id="PTHR13948:SF3">
    <property type="entry name" value="FI21118P1"/>
    <property type="match status" value="1"/>
</dbReference>
<comment type="subcellular location">
    <subcellularLocation>
        <location evidence="1">Nucleus</location>
    </subcellularLocation>
</comment>
<dbReference type="Pfam" id="PF01585">
    <property type="entry name" value="G-patch"/>
    <property type="match status" value="1"/>
</dbReference>
<organism evidence="14 15">
    <name type="scientific">Thamnocephalis sphaerospora</name>
    <dbReference type="NCBI Taxonomy" id="78915"/>
    <lineage>
        <taxon>Eukaryota</taxon>
        <taxon>Fungi</taxon>
        <taxon>Fungi incertae sedis</taxon>
        <taxon>Zoopagomycota</taxon>
        <taxon>Zoopagomycotina</taxon>
        <taxon>Zoopagomycetes</taxon>
        <taxon>Zoopagales</taxon>
        <taxon>Sigmoideomycetaceae</taxon>
        <taxon>Thamnocephalis</taxon>
    </lineage>
</organism>
<gene>
    <name evidence="14" type="ORF">THASP1DRAFT_29557</name>
</gene>
<evidence type="ECO:0008006" key="16">
    <source>
        <dbReference type="Google" id="ProtNLM"/>
    </source>
</evidence>
<evidence type="ECO:0000259" key="13">
    <source>
        <dbReference type="PROSITE" id="PS50199"/>
    </source>
</evidence>
<dbReference type="PROSITE" id="PS50199">
    <property type="entry name" value="ZF_RANBP2_2"/>
    <property type="match status" value="1"/>
</dbReference>
<dbReference type="SMART" id="SM00547">
    <property type="entry name" value="ZnF_RBZ"/>
    <property type="match status" value="1"/>
</dbReference>
<dbReference type="GO" id="GO:0008270">
    <property type="term" value="F:zinc ion binding"/>
    <property type="evidence" value="ECO:0007669"/>
    <property type="project" value="UniProtKB-KW"/>
</dbReference>
<dbReference type="InterPro" id="IPR012677">
    <property type="entry name" value="Nucleotide-bd_a/b_plait_sf"/>
</dbReference>
<proteinExistence type="predicted"/>
<feature type="region of interest" description="Disordered" evidence="10">
    <location>
        <begin position="584"/>
        <end position="627"/>
    </location>
</feature>
<feature type="compositionally biased region" description="Basic residues" evidence="10">
    <location>
        <begin position="775"/>
        <end position="787"/>
    </location>
</feature>
<feature type="domain" description="RRM" evidence="11">
    <location>
        <begin position="353"/>
        <end position="443"/>
    </location>
</feature>
<keyword evidence="7" id="KW-0539">Nucleus</keyword>
<feature type="domain" description="RanBP2-type" evidence="13">
    <location>
        <begin position="302"/>
        <end position="331"/>
    </location>
</feature>
<dbReference type="InterPro" id="IPR001876">
    <property type="entry name" value="Znf_RanBP2"/>
</dbReference>
<feature type="compositionally biased region" description="Basic and acidic residues" evidence="10">
    <location>
        <begin position="159"/>
        <end position="169"/>
    </location>
</feature>
<feature type="compositionally biased region" description="Basic and acidic residues" evidence="10">
    <location>
        <begin position="609"/>
        <end position="618"/>
    </location>
</feature>
<name>A0A4P9XSZ0_9FUNG</name>
<dbReference type="PANTHER" id="PTHR13948">
    <property type="entry name" value="RNA-BINDING PROTEIN"/>
    <property type="match status" value="1"/>
</dbReference>
<keyword evidence="5" id="KW-0862">Zinc</keyword>
<dbReference type="STRING" id="78915.A0A4P9XSZ0"/>
<sequence length="880" mass="96625">MNPPPSSQYEPGELSDAGPSAHDRPYEGDGSDRPPYDPHRYAASPPPTGRTSEHPPYHGHAGRHRDAYARTADESREHAVHYGRDYGHDHERVYHRSWSRSSRSPGRRGQGRGYARDRSRSRGRDRRSQSRSRSRSRHRYRSRSRSRSRGRHHHHHHAFDRYADRHGQADEEYWPRGQELPEYDDRGYSFDGGRRADRDRYRSDDAEYGRGSGEHPPSDNVFVRGLPPDMNNDELASELAQYGAELHCVAISRARAAKAQPYNSGYAQFVTADAAAAFLTQHQRRIQIRGHTILLSFCASPTADGWECPKCTFRNFHHRYSCHRCTQSQWDQRASGPVVLNDGTRDIGSTPHTMLLVRNLDPMSSEEYIYNVLREATPSHGVAPLRVLLVRDCTSRFSWGYAFVEFTSIQSAAATAAALSDPVIYPTGFTIHDRPVAITFAHANTFAPSEHTSVAVRASVLPGAPDAWMTYWDAQACLAEYTPVPSTTAAAAAAGSGGVDGAATSHDGSADPAMHTELSAFYNDLESDKRISALAAATISAPAQLGPAKPLALFASAAPSGKSMKINLSLQSRSIIASAPIAPATDKPMAESDASPATAPPENGSMEATRAEAGEKRAKNGPSGGRKVMDQMRKWTERQEELKQEPFEPEIISHPAASQPPRLSSVNMQPVGESFLAPAPKDPNDFADPNTLACLLCQRQFKSLQVLHKHQEKSDLHKTNLSNAKLVEEACGRRALVRQAAGASETLYRDRAAERRETYGQPERPPPDAFGGRGRPAKRRGGGAHRVARPDTSLPSPAPERPADQAIGADNIGNRMLRSMGWREGTGLGRHGTGIVAPIQAENYVQGAGVGAGRRVDVDPNATYAERIRAIARHRLEQEE</sequence>
<dbReference type="SUPFAM" id="SSF54928">
    <property type="entry name" value="RNA-binding domain, RBD"/>
    <property type="match status" value="1"/>
</dbReference>
<feature type="compositionally biased region" description="Basic residues" evidence="10">
    <location>
        <begin position="129"/>
        <end position="158"/>
    </location>
</feature>
<dbReference type="GO" id="GO:0000398">
    <property type="term" value="P:mRNA splicing, via spliceosome"/>
    <property type="evidence" value="ECO:0007669"/>
    <property type="project" value="TreeGrafter"/>
</dbReference>
<evidence type="ECO:0000256" key="4">
    <source>
        <dbReference type="ARBA" id="ARBA00022771"/>
    </source>
</evidence>
<dbReference type="OrthoDB" id="439808at2759"/>
<evidence type="ECO:0000256" key="5">
    <source>
        <dbReference type="ARBA" id="ARBA00022833"/>
    </source>
</evidence>
<feature type="compositionally biased region" description="Basic and acidic residues" evidence="10">
    <location>
        <begin position="64"/>
        <end position="94"/>
    </location>
</feature>
<feature type="compositionally biased region" description="Basic and acidic residues" evidence="10">
    <location>
        <begin position="747"/>
        <end position="758"/>
    </location>
</feature>
<feature type="domain" description="G-patch" evidence="12">
    <location>
        <begin position="809"/>
        <end position="855"/>
    </location>
</feature>
<dbReference type="InterPro" id="IPR035979">
    <property type="entry name" value="RBD_domain_sf"/>
</dbReference>
<keyword evidence="3" id="KW-0677">Repeat</keyword>
<evidence type="ECO:0000256" key="3">
    <source>
        <dbReference type="ARBA" id="ARBA00022737"/>
    </source>
</evidence>
<dbReference type="Proteomes" id="UP000271241">
    <property type="component" value="Unassembled WGS sequence"/>
</dbReference>
<dbReference type="EMBL" id="KZ992582">
    <property type="protein sequence ID" value="RKP08641.1"/>
    <property type="molecule type" value="Genomic_DNA"/>
</dbReference>
<dbReference type="Gene3D" id="2.30.30.380">
    <property type="entry name" value="Zn-finger domain of Sec23/24"/>
    <property type="match status" value="1"/>
</dbReference>
<dbReference type="SMART" id="SM00443">
    <property type="entry name" value="G_patch"/>
    <property type="match status" value="1"/>
</dbReference>
<feature type="compositionally biased region" description="Basic and acidic residues" evidence="10">
    <location>
        <begin position="21"/>
        <end position="40"/>
    </location>
</feature>
<dbReference type="PROSITE" id="PS50174">
    <property type="entry name" value="G_PATCH"/>
    <property type="match status" value="1"/>
</dbReference>
<keyword evidence="6 8" id="KW-0694">RNA-binding</keyword>
<evidence type="ECO:0000259" key="11">
    <source>
        <dbReference type="PROSITE" id="PS50102"/>
    </source>
</evidence>
<dbReference type="GO" id="GO:0005634">
    <property type="term" value="C:nucleus"/>
    <property type="evidence" value="ECO:0007669"/>
    <property type="project" value="UniProtKB-SubCell"/>
</dbReference>
<evidence type="ECO:0000256" key="1">
    <source>
        <dbReference type="ARBA" id="ARBA00004123"/>
    </source>
</evidence>
<evidence type="ECO:0000256" key="2">
    <source>
        <dbReference type="ARBA" id="ARBA00022723"/>
    </source>
</evidence>
<dbReference type="PROSITE" id="PS50102">
    <property type="entry name" value="RRM"/>
    <property type="match status" value="2"/>
</dbReference>
<evidence type="ECO:0000256" key="6">
    <source>
        <dbReference type="ARBA" id="ARBA00022884"/>
    </source>
</evidence>
<dbReference type="SMART" id="SM00360">
    <property type="entry name" value="RRM"/>
    <property type="match status" value="2"/>
</dbReference>
<dbReference type="GO" id="GO:0003723">
    <property type="term" value="F:RNA binding"/>
    <property type="evidence" value="ECO:0007669"/>
    <property type="project" value="UniProtKB-UniRule"/>
</dbReference>
<feature type="compositionally biased region" description="Basic and acidic residues" evidence="10">
    <location>
        <begin position="183"/>
        <end position="217"/>
    </location>
</feature>
<accession>A0A4P9XSZ0</accession>
<keyword evidence="15" id="KW-1185">Reference proteome</keyword>
<dbReference type="PROSITE" id="PS01358">
    <property type="entry name" value="ZF_RANBP2_1"/>
    <property type="match status" value="1"/>
</dbReference>
<evidence type="ECO:0000256" key="10">
    <source>
        <dbReference type="SAM" id="MobiDB-lite"/>
    </source>
</evidence>
<evidence type="ECO:0000313" key="15">
    <source>
        <dbReference type="Proteomes" id="UP000271241"/>
    </source>
</evidence>
<dbReference type="InterPro" id="IPR000504">
    <property type="entry name" value="RRM_dom"/>
</dbReference>
<feature type="region of interest" description="Disordered" evidence="10">
    <location>
        <begin position="1"/>
        <end position="220"/>
    </location>
</feature>
<feature type="domain" description="RRM" evidence="11">
    <location>
        <begin position="219"/>
        <end position="300"/>
    </location>
</feature>
<feature type="compositionally biased region" description="Basic and acidic residues" evidence="10">
    <location>
        <begin position="114"/>
        <end position="128"/>
    </location>
</feature>
<keyword evidence="2" id="KW-0479">Metal-binding</keyword>
<evidence type="ECO:0000313" key="14">
    <source>
        <dbReference type="EMBL" id="RKP08641.1"/>
    </source>
</evidence>
<reference evidence="15" key="1">
    <citation type="journal article" date="2018" name="Nat. Microbiol.">
        <title>Leveraging single-cell genomics to expand the fungal tree of life.</title>
        <authorList>
            <person name="Ahrendt S.R."/>
            <person name="Quandt C.A."/>
            <person name="Ciobanu D."/>
            <person name="Clum A."/>
            <person name="Salamov A."/>
            <person name="Andreopoulos B."/>
            <person name="Cheng J.F."/>
            <person name="Woyke T."/>
            <person name="Pelin A."/>
            <person name="Henrissat B."/>
            <person name="Reynolds N.K."/>
            <person name="Benny G.L."/>
            <person name="Smith M.E."/>
            <person name="James T.Y."/>
            <person name="Grigoriev I.V."/>
        </authorList>
    </citation>
    <scope>NUCLEOTIDE SEQUENCE [LARGE SCALE GENOMIC DNA]</scope>
    <source>
        <strain evidence="15">RSA 1356</strain>
    </source>
</reference>
<dbReference type="AlphaFoldDB" id="A0A4P9XSZ0"/>
<evidence type="ECO:0000256" key="8">
    <source>
        <dbReference type="PROSITE-ProRule" id="PRU00176"/>
    </source>
</evidence>
<dbReference type="Gene3D" id="3.30.70.330">
    <property type="match status" value="2"/>
</dbReference>
<evidence type="ECO:0000256" key="9">
    <source>
        <dbReference type="PROSITE-ProRule" id="PRU00322"/>
    </source>
</evidence>
<keyword evidence="4 9" id="KW-0863">Zinc-finger</keyword>
<dbReference type="Pfam" id="PF00076">
    <property type="entry name" value="RRM_1"/>
    <property type="match status" value="1"/>
</dbReference>